<sequence>MESRTSVDLVVEDNYEVAREAAGLIDQAGTYLDEGTLSRLTSRLEAARELVYPHDPERCAQVILPLLRILRECRDGG</sequence>
<name>A0A919N6X0_9ACTN</name>
<evidence type="ECO:0000313" key="2">
    <source>
        <dbReference type="Proteomes" id="UP000629619"/>
    </source>
</evidence>
<keyword evidence="2" id="KW-1185">Reference proteome</keyword>
<proteinExistence type="predicted"/>
<dbReference type="RefSeq" id="WP_203680242.1">
    <property type="nucleotide sequence ID" value="NZ_BOMW01000027.1"/>
</dbReference>
<dbReference type="EMBL" id="BOMW01000027">
    <property type="protein sequence ID" value="GIF05478.1"/>
    <property type="molecule type" value="Genomic_DNA"/>
</dbReference>
<dbReference type="AlphaFoldDB" id="A0A919N6X0"/>
<protein>
    <submittedName>
        <fullName evidence="1">Uncharacterized protein</fullName>
    </submittedName>
</protein>
<reference evidence="1" key="1">
    <citation type="submission" date="2021-01" db="EMBL/GenBank/DDBJ databases">
        <title>Whole genome shotgun sequence of Actinoplanes siamensis NBRC 109076.</title>
        <authorList>
            <person name="Komaki H."/>
            <person name="Tamura T."/>
        </authorList>
    </citation>
    <scope>NUCLEOTIDE SEQUENCE</scope>
    <source>
        <strain evidence="1">NBRC 109076</strain>
    </source>
</reference>
<comment type="caution">
    <text evidence="1">The sequence shown here is derived from an EMBL/GenBank/DDBJ whole genome shotgun (WGS) entry which is preliminary data.</text>
</comment>
<dbReference type="Proteomes" id="UP000629619">
    <property type="component" value="Unassembled WGS sequence"/>
</dbReference>
<organism evidence="1 2">
    <name type="scientific">Actinoplanes siamensis</name>
    <dbReference type="NCBI Taxonomy" id="1223317"/>
    <lineage>
        <taxon>Bacteria</taxon>
        <taxon>Bacillati</taxon>
        <taxon>Actinomycetota</taxon>
        <taxon>Actinomycetes</taxon>
        <taxon>Micromonosporales</taxon>
        <taxon>Micromonosporaceae</taxon>
        <taxon>Actinoplanes</taxon>
    </lineage>
</organism>
<gene>
    <name evidence="1" type="ORF">Asi03nite_30160</name>
</gene>
<evidence type="ECO:0000313" key="1">
    <source>
        <dbReference type="EMBL" id="GIF05478.1"/>
    </source>
</evidence>
<accession>A0A919N6X0</accession>